<keyword evidence="2" id="KW-1185">Reference proteome</keyword>
<evidence type="ECO:0000313" key="1">
    <source>
        <dbReference type="EMBL" id="KAJ9650074.1"/>
    </source>
</evidence>
<comment type="caution">
    <text evidence="1">The sequence shown here is derived from an EMBL/GenBank/DDBJ whole genome shotgun (WGS) entry which is preliminary data.</text>
</comment>
<protein>
    <submittedName>
        <fullName evidence="1">Uncharacterized protein</fullName>
    </submittedName>
</protein>
<proteinExistence type="predicted"/>
<evidence type="ECO:0000313" key="2">
    <source>
        <dbReference type="Proteomes" id="UP001172386"/>
    </source>
</evidence>
<dbReference type="EMBL" id="JAPDRQ010000389">
    <property type="protein sequence ID" value="KAJ9650074.1"/>
    <property type="molecule type" value="Genomic_DNA"/>
</dbReference>
<gene>
    <name evidence="1" type="ORF">H2198_010601</name>
</gene>
<sequence length="89" mass="9956">MVVALTADDVMRYALPLLPPKHASMQVTLPLPKSHAVKTITRPRHKVLSKKKRERRPEEVMKASNTKNAERPAAVLTKLLRLILTIGAL</sequence>
<dbReference type="Proteomes" id="UP001172386">
    <property type="component" value="Unassembled WGS sequence"/>
</dbReference>
<name>A0ACC2ZRC3_9EURO</name>
<accession>A0ACC2ZRC3</accession>
<organism evidence="1 2">
    <name type="scientific">Neophaeococcomyces mojaviensis</name>
    <dbReference type="NCBI Taxonomy" id="3383035"/>
    <lineage>
        <taxon>Eukaryota</taxon>
        <taxon>Fungi</taxon>
        <taxon>Dikarya</taxon>
        <taxon>Ascomycota</taxon>
        <taxon>Pezizomycotina</taxon>
        <taxon>Eurotiomycetes</taxon>
        <taxon>Chaetothyriomycetidae</taxon>
        <taxon>Chaetothyriales</taxon>
        <taxon>Chaetothyriales incertae sedis</taxon>
        <taxon>Neophaeococcomyces</taxon>
    </lineage>
</organism>
<reference evidence="1" key="1">
    <citation type="submission" date="2022-10" db="EMBL/GenBank/DDBJ databases">
        <title>Culturing micro-colonial fungi from biological soil crusts in the Mojave desert and describing Neophaeococcomyces mojavensis, and introducing the new genera and species Taxawa tesnikishii.</title>
        <authorList>
            <person name="Kurbessoian T."/>
            <person name="Stajich J.E."/>
        </authorList>
    </citation>
    <scope>NUCLEOTIDE SEQUENCE</scope>
    <source>
        <strain evidence="1">JES_112</strain>
    </source>
</reference>